<dbReference type="EMBL" id="CADEAL010000347">
    <property type="protein sequence ID" value="CAB1418908.1"/>
    <property type="molecule type" value="Genomic_DNA"/>
</dbReference>
<accession>A0A9N7YAS7</accession>
<keyword evidence="1" id="KW-1133">Transmembrane helix</keyword>
<feature type="chain" id="PRO_5040366199" description="PSI domain-containing protein" evidence="2">
    <location>
        <begin position="26"/>
        <end position="175"/>
    </location>
</feature>
<dbReference type="PANTHER" id="PTHR15191:SF7">
    <property type="entry name" value="PTTG1-INTERACTING PROTEIN B"/>
    <property type="match status" value="1"/>
</dbReference>
<dbReference type="PANTHER" id="PTHR15191">
    <property type="entry name" value="PROTEIN CBG20567"/>
    <property type="match status" value="1"/>
</dbReference>
<evidence type="ECO:0000313" key="4">
    <source>
        <dbReference type="Proteomes" id="UP001153269"/>
    </source>
</evidence>
<organism evidence="3 4">
    <name type="scientific">Pleuronectes platessa</name>
    <name type="common">European plaice</name>
    <dbReference type="NCBI Taxonomy" id="8262"/>
    <lineage>
        <taxon>Eukaryota</taxon>
        <taxon>Metazoa</taxon>
        <taxon>Chordata</taxon>
        <taxon>Craniata</taxon>
        <taxon>Vertebrata</taxon>
        <taxon>Euteleostomi</taxon>
        <taxon>Actinopterygii</taxon>
        <taxon>Neopterygii</taxon>
        <taxon>Teleostei</taxon>
        <taxon>Neoteleostei</taxon>
        <taxon>Acanthomorphata</taxon>
        <taxon>Carangaria</taxon>
        <taxon>Pleuronectiformes</taxon>
        <taxon>Pleuronectoidei</taxon>
        <taxon>Pleuronectidae</taxon>
        <taxon>Pleuronectes</taxon>
    </lineage>
</organism>
<keyword evidence="2" id="KW-0732">Signal</keyword>
<evidence type="ECO:0000256" key="1">
    <source>
        <dbReference type="SAM" id="Phobius"/>
    </source>
</evidence>
<dbReference type="Proteomes" id="UP001153269">
    <property type="component" value="Unassembled WGS sequence"/>
</dbReference>
<dbReference type="GO" id="GO:0005634">
    <property type="term" value="C:nucleus"/>
    <property type="evidence" value="ECO:0007669"/>
    <property type="project" value="TreeGrafter"/>
</dbReference>
<reference evidence="3" key="1">
    <citation type="submission" date="2020-03" db="EMBL/GenBank/DDBJ databases">
        <authorList>
            <person name="Weist P."/>
        </authorList>
    </citation>
    <scope>NUCLEOTIDE SEQUENCE</scope>
</reference>
<dbReference type="GO" id="GO:0005737">
    <property type="term" value="C:cytoplasm"/>
    <property type="evidence" value="ECO:0007669"/>
    <property type="project" value="TreeGrafter"/>
</dbReference>
<proteinExistence type="predicted"/>
<comment type="caution">
    <text evidence="3">The sequence shown here is derived from an EMBL/GenBank/DDBJ whole genome shotgun (WGS) entry which is preliminary data.</text>
</comment>
<sequence>MALVSRALVAAAVLTLFSLFLSVEAQTLPPALDPCATKSNTSCVECLRDVNCLWCGLNKQCINYPVRSILPPSSICPLDWARWGVCWLNLKGLLIGLLAVAGSLLIIAIVLVCCCCCFRCQPRVGSKKEAERMERDTQMGNAVFPVILESCLCFFPFQRHSDASETRCSQVEIWS</sequence>
<dbReference type="GO" id="GO:0006606">
    <property type="term" value="P:protein import into nucleus"/>
    <property type="evidence" value="ECO:0007669"/>
    <property type="project" value="TreeGrafter"/>
</dbReference>
<evidence type="ECO:0000313" key="3">
    <source>
        <dbReference type="EMBL" id="CAB1418908.1"/>
    </source>
</evidence>
<evidence type="ECO:0008006" key="5">
    <source>
        <dbReference type="Google" id="ProtNLM"/>
    </source>
</evidence>
<dbReference type="AlphaFoldDB" id="A0A9N7YAS7"/>
<feature type="transmembrane region" description="Helical" evidence="1">
    <location>
        <begin position="93"/>
        <end position="118"/>
    </location>
</feature>
<evidence type="ECO:0000256" key="2">
    <source>
        <dbReference type="SAM" id="SignalP"/>
    </source>
</evidence>
<keyword evidence="4" id="KW-1185">Reference proteome</keyword>
<gene>
    <name evidence="3" type="ORF">PLEPLA_LOCUS6735</name>
</gene>
<keyword evidence="1" id="KW-0472">Membrane</keyword>
<name>A0A9N7YAS7_PLEPL</name>
<feature type="signal peptide" evidence="2">
    <location>
        <begin position="1"/>
        <end position="25"/>
    </location>
</feature>
<protein>
    <recommendedName>
        <fullName evidence="5">PSI domain-containing protein</fullName>
    </recommendedName>
</protein>
<dbReference type="InterPro" id="IPR052304">
    <property type="entry name" value="PTTG1IP"/>
</dbReference>
<keyword evidence="1" id="KW-0812">Transmembrane</keyword>